<feature type="compositionally biased region" description="Polar residues" evidence="1">
    <location>
        <begin position="127"/>
        <end position="139"/>
    </location>
</feature>
<proteinExistence type="predicted"/>
<evidence type="ECO:0000256" key="1">
    <source>
        <dbReference type="SAM" id="MobiDB-lite"/>
    </source>
</evidence>
<reference evidence="3" key="1">
    <citation type="journal article" date="2013" name="Science">
        <title>Comparative analysis of bat genomes provides insight into the evolution of flight and immunity.</title>
        <authorList>
            <person name="Zhang G."/>
            <person name="Cowled C."/>
            <person name="Shi Z."/>
            <person name="Huang Z."/>
            <person name="Bishop-Lilly K.A."/>
            <person name="Fang X."/>
            <person name="Wynne J.W."/>
            <person name="Xiong Z."/>
            <person name="Baker M.L."/>
            <person name="Zhao W."/>
            <person name="Tachedjian M."/>
            <person name="Zhu Y."/>
            <person name="Zhou P."/>
            <person name="Jiang X."/>
            <person name="Ng J."/>
            <person name="Yang L."/>
            <person name="Wu L."/>
            <person name="Xiao J."/>
            <person name="Feng Y."/>
            <person name="Chen Y."/>
            <person name="Sun X."/>
            <person name="Zhang Y."/>
            <person name="Marsh G.A."/>
            <person name="Crameri G."/>
            <person name="Broder C.C."/>
            <person name="Frey K.G."/>
            <person name="Wang L.F."/>
            <person name="Wang J."/>
        </authorList>
    </citation>
    <scope>NUCLEOTIDE SEQUENCE [LARGE SCALE GENOMIC DNA]</scope>
</reference>
<dbReference type="EMBL" id="KB030918">
    <property type="protein sequence ID" value="ELK08139.1"/>
    <property type="molecule type" value="Genomic_DNA"/>
</dbReference>
<gene>
    <name evidence="2" type="ORF">PAL_GLEAN10000849</name>
</gene>
<dbReference type="AlphaFoldDB" id="L5K8U3"/>
<dbReference type="STRING" id="9402.L5K8U3"/>
<evidence type="ECO:0000313" key="3">
    <source>
        <dbReference type="Proteomes" id="UP000010552"/>
    </source>
</evidence>
<dbReference type="eggNOG" id="KOG1721">
    <property type="taxonomic scope" value="Eukaryota"/>
</dbReference>
<dbReference type="PANTHER" id="PTHR34446:SF3">
    <property type="entry name" value="SMALL INTEGRAL MEMBRANE PROTEIN 10-LIKE PROTEIN 2A-RELATED"/>
    <property type="match status" value="1"/>
</dbReference>
<keyword evidence="3" id="KW-1185">Reference proteome</keyword>
<dbReference type="PANTHER" id="PTHR34446">
    <property type="entry name" value="SMALL INTEGRAL MEMBRANE PROTEIN 10"/>
    <property type="match status" value="1"/>
</dbReference>
<sequence length="220" mass="25238">MREGLGHSGEGSPAVRLQHMKGYPIPKLDMSFPLEHREEAWVKELQDSKEIKQLLESKIGFEIGIENEEDTSKQKKMENMYPFLVTLEGNALHGPILPKDYVQLENQWENPPEDLQTDLTKLVDHQNPSAGETAESSSLEEPLNPRPHKKKSPGDKPHRCSQLRLSRSAATRGSYHAFCKGLTRTLLTFFDLAWRLRINFPYFYVVASVMLNVRLQVRIE</sequence>
<name>L5K8U3_PTEAL</name>
<dbReference type="Proteomes" id="UP000010552">
    <property type="component" value="Unassembled WGS sequence"/>
</dbReference>
<dbReference type="InterPro" id="IPR029367">
    <property type="entry name" value="SMIM10"/>
</dbReference>
<organism evidence="2 3">
    <name type="scientific">Pteropus alecto</name>
    <name type="common">Black flying fox</name>
    <dbReference type="NCBI Taxonomy" id="9402"/>
    <lineage>
        <taxon>Eukaryota</taxon>
        <taxon>Metazoa</taxon>
        <taxon>Chordata</taxon>
        <taxon>Craniata</taxon>
        <taxon>Vertebrata</taxon>
        <taxon>Euteleostomi</taxon>
        <taxon>Mammalia</taxon>
        <taxon>Eutheria</taxon>
        <taxon>Laurasiatheria</taxon>
        <taxon>Chiroptera</taxon>
        <taxon>Yinpterochiroptera</taxon>
        <taxon>Pteropodoidea</taxon>
        <taxon>Pteropodidae</taxon>
        <taxon>Pteropodinae</taxon>
        <taxon>Pteropus</taxon>
    </lineage>
</organism>
<evidence type="ECO:0000313" key="2">
    <source>
        <dbReference type="EMBL" id="ELK08139.1"/>
    </source>
</evidence>
<feature type="region of interest" description="Disordered" evidence="1">
    <location>
        <begin position="127"/>
        <end position="163"/>
    </location>
</feature>
<protein>
    <submittedName>
        <fullName evidence="2">Zinc finger protein 449</fullName>
    </submittedName>
</protein>
<dbReference type="InParanoid" id="L5K8U3"/>
<accession>L5K8U3</accession>
<dbReference type="Pfam" id="PF15118">
    <property type="entry name" value="DUF4560"/>
    <property type="match status" value="1"/>
</dbReference>